<dbReference type="GO" id="GO:0000105">
    <property type="term" value="P:L-histidine biosynthetic process"/>
    <property type="evidence" value="ECO:0007669"/>
    <property type="project" value="UniProtKB-KW"/>
</dbReference>
<evidence type="ECO:0000256" key="5">
    <source>
        <dbReference type="ARBA" id="ARBA00029440"/>
    </source>
</evidence>
<name>A0A1E3AS75_9FIRM</name>
<dbReference type="InterPro" id="IPR011060">
    <property type="entry name" value="RibuloseP-bd_barrel"/>
</dbReference>
<dbReference type="CDD" id="cd04723">
    <property type="entry name" value="HisA_HisF"/>
    <property type="match status" value="1"/>
</dbReference>
<dbReference type="GO" id="GO:0000162">
    <property type="term" value="P:L-tryptophan biosynthetic process"/>
    <property type="evidence" value="ECO:0007669"/>
    <property type="project" value="TreeGrafter"/>
</dbReference>
<dbReference type="InterPro" id="IPR013785">
    <property type="entry name" value="Aldolase_TIM"/>
</dbReference>
<evidence type="ECO:0000256" key="6">
    <source>
        <dbReference type="RuleBase" id="RU003657"/>
    </source>
</evidence>
<accession>A0A1E3AS75</accession>
<dbReference type="InterPro" id="IPR044524">
    <property type="entry name" value="Isoase_HisA-like"/>
</dbReference>
<dbReference type="PANTHER" id="PTHR43090:SF2">
    <property type="entry name" value="1-(5-PHOSPHORIBOSYL)-5-[(5-PHOSPHORIBOSYLAMINO)METHYLIDENEAMINO] IMIDAZOLE-4-CARBOXAMIDE ISOMERASE"/>
    <property type="match status" value="1"/>
</dbReference>
<protein>
    <submittedName>
        <fullName evidence="8">1-(5-phosphoribosyl)-5-[(5-phosphoribosylamino)methylideneamino] imidazole-4-carboxamide isomerase</fullName>
        <ecNumber evidence="8">5.3.1.16</ecNumber>
    </submittedName>
    <submittedName>
        <fullName evidence="9">Phosphoribosylformimino-5-aminoimidazole carboxamide ribotide isomerase</fullName>
    </submittedName>
</protein>
<dbReference type="EMBL" id="MCGI01000002">
    <property type="protein sequence ID" value="ODM11560.1"/>
    <property type="molecule type" value="Genomic_DNA"/>
</dbReference>
<proteinExistence type="inferred from homology"/>
<evidence type="ECO:0000313" key="7">
    <source>
        <dbReference type="EMBL" id="ODM03750.1"/>
    </source>
</evidence>
<dbReference type="GO" id="GO:0005737">
    <property type="term" value="C:cytoplasm"/>
    <property type="evidence" value="ECO:0007669"/>
    <property type="project" value="TreeGrafter"/>
</dbReference>
<evidence type="ECO:0000313" key="10">
    <source>
        <dbReference type="EMBL" id="ODR50041.1"/>
    </source>
</evidence>
<dbReference type="InterPro" id="IPR006062">
    <property type="entry name" value="His_biosynth"/>
</dbReference>
<dbReference type="EMBL" id="MCGH01000003">
    <property type="protein sequence ID" value="ODM03750.1"/>
    <property type="molecule type" value="Genomic_DNA"/>
</dbReference>
<evidence type="ECO:0000313" key="12">
    <source>
        <dbReference type="Proteomes" id="UP000094271"/>
    </source>
</evidence>
<evidence type="ECO:0000313" key="11">
    <source>
        <dbReference type="Proteomes" id="UP000094067"/>
    </source>
</evidence>
<dbReference type="Proteomes" id="UP000095003">
    <property type="component" value="Unassembled WGS sequence"/>
</dbReference>
<dbReference type="PATRIC" id="fig|1432052.3.peg.2392"/>
<dbReference type="SUPFAM" id="SSF51366">
    <property type="entry name" value="Ribulose-phoshate binding barrel"/>
    <property type="match status" value="1"/>
</dbReference>
<dbReference type="EMBL" id="MEHA01000025">
    <property type="protein sequence ID" value="ODR46071.1"/>
    <property type="molecule type" value="Genomic_DNA"/>
</dbReference>
<reference evidence="11 14" key="1">
    <citation type="submission" date="2016-07" db="EMBL/GenBank/DDBJ databases">
        <title>Characterization of isolates of Eisenbergiella tayi derived from blood cultures, using whole genome sequencing.</title>
        <authorList>
            <person name="Burdz T."/>
            <person name="Wiebe D."/>
            <person name="Huynh C."/>
            <person name="Bernard K."/>
        </authorList>
    </citation>
    <scope>NUCLEOTIDE SEQUENCE [LARGE SCALE GENOMIC DNA]</scope>
    <source>
        <strain evidence="7 11">NML 110608</strain>
        <strain evidence="8 14">NML 120489</strain>
    </source>
</reference>
<keyword evidence="4 8" id="KW-0413">Isomerase</keyword>
<sequence>MEFRPCIDVHNGKVKQLVGGSVADISDSAQENFVSEKDGAWYARLFQEKNLKNGHVILLNKKGSPYYESSKEQVLNALRAYPGGLQAGGGITAENAYEYLDAGASHVIVTSYVFRDGTISYENLNRLLENVGKKKLVLDLSCRKKDGDYYIVTDRWQKYTRVTLNEDVLDMLASFCDEFLIHAVDVEGKVCGIEKELVALLGRWNRIPITYAGGIRSLEDIRSIKELGRNRIHITVGSALNLYGGKLDFDKVQAYAEEEL</sequence>
<dbReference type="NCBIfam" id="TIGR02129">
    <property type="entry name" value="hisA_euk"/>
    <property type="match status" value="1"/>
</dbReference>
<evidence type="ECO:0000313" key="13">
    <source>
        <dbReference type="Proteomes" id="UP000094869"/>
    </source>
</evidence>
<dbReference type="Gene3D" id="3.20.20.70">
    <property type="entry name" value="Aldolase class I"/>
    <property type="match status" value="1"/>
</dbReference>
<evidence type="ECO:0000313" key="8">
    <source>
        <dbReference type="EMBL" id="ODM11560.1"/>
    </source>
</evidence>
<evidence type="ECO:0000256" key="1">
    <source>
        <dbReference type="ARBA" id="ARBA00009667"/>
    </source>
</evidence>
<dbReference type="InterPro" id="IPR011858">
    <property type="entry name" value="His6/HISN3"/>
</dbReference>
<comment type="similarity">
    <text evidence="1 6">Belongs to the HisA/HisF family.</text>
</comment>
<evidence type="ECO:0000256" key="3">
    <source>
        <dbReference type="ARBA" id="ARBA00023102"/>
    </source>
</evidence>
<dbReference type="GO" id="GO:0003949">
    <property type="term" value="F:1-(5-phosphoribosyl)-5-[(5-phosphoribosylamino)methylideneamino]imidazole-4-carboxamide isomerase activity"/>
    <property type="evidence" value="ECO:0007669"/>
    <property type="project" value="UniProtKB-EC"/>
</dbReference>
<keyword evidence="2 6" id="KW-0028">Amino-acid biosynthesis</keyword>
<dbReference type="EMBL" id="MEHD01000036">
    <property type="protein sequence ID" value="ODR50041.1"/>
    <property type="molecule type" value="Genomic_DNA"/>
</dbReference>
<organism evidence="8 14">
    <name type="scientific">Eisenbergiella tayi</name>
    <dbReference type="NCBI Taxonomy" id="1432052"/>
    <lineage>
        <taxon>Bacteria</taxon>
        <taxon>Bacillati</taxon>
        <taxon>Bacillota</taxon>
        <taxon>Clostridia</taxon>
        <taxon>Lachnospirales</taxon>
        <taxon>Lachnospiraceae</taxon>
        <taxon>Eisenbergiella</taxon>
    </lineage>
</organism>
<keyword evidence="13" id="KW-1185">Reference proteome</keyword>
<dbReference type="OrthoDB" id="9807749at2"/>
<gene>
    <name evidence="8" type="primary">hisA</name>
    <name evidence="8" type="ORF">BEH84_02172</name>
    <name evidence="9" type="ORF">BEI59_25955</name>
    <name evidence="7" type="ORF">BEI61_04549</name>
    <name evidence="10" type="ORF">BEI63_23340</name>
</gene>
<evidence type="ECO:0000313" key="9">
    <source>
        <dbReference type="EMBL" id="ODR46071.1"/>
    </source>
</evidence>
<dbReference type="AlphaFoldDB" id="A0A1E3AS75"/>
<dbReference type="Proteomes" id="UP000094869">
    <property type="component" value="Unassembled WGS sequence"/>
</dbReference>
<evidence type="ECO:0000256" key="2">
    <source>
        <dbReference type="ARBA" id="ARBA00022605"/>
    </source>
</evidence>
<reference evidence="10 13" key="2">
    <citation type="submission" date="2016-08" db="EMBL/GenBank/DDBJ databases">
        <title>Characterization of Isolates of Eisenbergiella tayi Derived from Blood Cultures, Using Whole Genome Sequencing.</title>
        <authorList>
            <person name="Bernier A.-M."/>
            <person name="Burdz T."/>
            <person name="Wiebe D."/>
            <person name="Bernard K."/>
        </authorList>
    </citation>
    <scope>NUCLEOTIDE SEQUENCE [LARGE SCALE GENOMIC DNA]</scope>
    <source>
        <strain evidence="10 13">NML120146</strain>
    </source>
</reference>
<dbReference type="Proteomes" id="UP000094271">
    <property type="component" value="Unassembled WGS sequence"/>
</dbReference>
<dbReference type="PANTHER" id="PTHR43090">
    <property type="entry name" value="1-(5-PHOSPHORIBOSYL)-5-[(5-PHOSPHORIBOSYLAMINO)METHYLIDENEAMINO] IMIDAZOLE-4-CARBOXAMIDE ISOMERASE"/>
    <property type="match status" value="1"/>
</dbReference>
<evidence type="ECO:0000256" key="4">
    <source>
        <dbReference type="ARBA" id="ARBA00023235"/>
    </source>
</evidence>
<comment type="caution">
    <text evidence="8">The sequence shown here is derived from an EMBL/GenBank/DDBJ whole genome shotgun (WGS) entry which is preliminary data.</text>
</comment>
<reference evidence="9 12" key="3">
    <citation type="submission" date="2016-08" db="EMBL/GenBank/DDBJ databases">
        <authorList>
            <person name="Seilhamer J.J."/>
        </authorList>
    </citation>
    <scope>NUCLEOTIDE SEQUENCE [LARGE SCALE GENOMIC DNA]</scope>
    <source>
        <strain evidence="9 12">NML150140-1</strain>
    </source>
</reference>
<dbReference type="EC" id="5.3.1.16" evidence="8"/>
<dbReference type="Pfam" id="PF00977">
    <property type="entry name" value="His_biosynth"/>
    <property type="match status" value="1"/>
</dbReference>
<keyword evidence="3 6" id="KW-0368">Histidine biosynthesis</keyword>
<dbReference type="GeneID" id="93300834"/>
<comment type="pathway">
    <text evidence="5">Amino-acid biosynthesis.</text>
</comment>
<dbReference type="RefSeq" id="WP_009255584.1">
    <property type="nucleotide sequence ID" value="NZ_BAABXS010000001.1"/>
</dbReference>
<evidence type="ECO:0000313" key="14">
    <source>
        <dbReference type="Proteomes" id="UP000095003"/>
    </source>
</evidence>
<dbReference type="Proteomes" id="UP000094067">
    <property type="component" value="Unassembled WGS sequence"/>
</dbReference>